<proteinExistence type="inferred from homology"/>
<protein>
    <recommendedName>
        <fullName evidence="3">Mediator of RNA polymerase II transcription subunit 24</fullName>
    </recommendedName>
    <alternativeName>
        <fullName evidence="8">Mediator complex subunit 24</fullName>
    </alternativeName>
</protein>
<dbReference type="PANTHER" id="PTHR12898:SF1">
    <property type="entry name" value="MEDIATOR OF RNA POLYMERASE II TRANSCRIPTION SUBUNIT 24"/>
    <property type="match status" value="1"/>
</dbReference>
<dbReference type="GO" id="GO:0003712">
    <property type="term" value="F:transcription coregulator activity"/>
    <property type="evidence" value="ECO:0007669"/>
    <property type="project" value="TreeGrafter"/>
</dbReference>
<dbReference type="GO" id="GO:0048538">
    <property type="term" value="P:thymus development"/>
    <property type="evidence" value="ECO:0007669"/>
    <property type="project" value="Ensembl"/>
</dbReference>
<comment type="similarity">
    <text evidence="2">Belongs to the Mediator complex subunit 24 family.</text>
</comment>
<evidence type="ECO:0000313" key="9">
    <source>
        <dbReference type="Ensembl" id="ENSCLMP00005014087.1"/>
    </source>
</evidence>
<evidence type="ECO:0000256" key="2">
    <source>
        <dbReference type="ARBA" id="ARBA00007864"/>
    </source>
</evidence>
<sequence>MKVVNLKQAILQAWKERWSDYQWAINIKKNFPKGATWDYLNLAEALMEQAMIGPSPNPLILSYLKYAISSQMVSYSSVLTALSKFDDFSRELCVKSLLEIMDMFCHRLSCHGKAEECIGLCRALLGVVVWLLQGCAWYCERLRELGSSASTEASLRACQERLYNLMNSTKNRALVHIARLEEQGSWSNVEQSVLKVTDALGSVPNQTLRTKLEESVSLVKSIPMMLSEQSEPKFHASFPSVHAFIMLEGTMNLTGETQPLVEQLMMIKRMQRIPAPLFVLEIWKACFTGLIESPEGTEELKWTAFTFLKIPQVLLRLKKYPQGDKGQDFMEDVNIAFQYLLKLTPLLDKADQRCNCDCLGMLLQECNKLGLLSDPNTTCLTSKREFAPRLKTAENANIQPNPGLILRAEPTVTNILKTVDADHSKSPEGLLGVLGHMLSGKSLDLLLAAAAATGKLKSFARKFIKLNEFPKHISGEGSKSASVRALLFDISFLMLCHVVQTYGSEVILSDPSPSGETPFFETWLQTCMPEEGKTLNPDHPCFRPEPGKVESLVTLLNNASEMKLVQVKWHEICLSTPAAILEVLNAWENGVLSVEAVQKITDNIKGKVCSMAICAVAWLVAHVRMLGRDEREKPQTMIRQLVTPLYGENTLQFYNERVIIMSSIMEHMCADVFQQTAATLRPPMEGQEPIPYRNLLPAKDPIHVALSKQFQTVLRKGWVDSRALHLFESLLNMGGVFWFTNNLVKELLKETRQEWADRVVELLYSIFCLDTQQITLTLLGTILPDLLTDSAHWHSLADPPGKALAKLSVWCALSSYSSHHKGSFSARQRKRQREDIEDYNSLFPLDDTQPSKLMRLLSSNEDEPAALSSPGDRSMSSSLSASQLHTVNMRDPLNRVLANLFLLISSVLGSKMAGPHTQFVQSFMEECVDCLEQGSRGSILQFMPFTMVSELVKLPALAKPRVVLAITDLTLPLGRRVAAKAISALLLRQRTVSCPKDWSCTRVRCAAT</sequence>
<dbReference type="PANTHER" id="PTHR12898">
    <property type="entry name" value="MEDIATOR OF RNA POLYMERASE II TRANSCRIPTION SUBUNIT 24"/>
    <property type="match status" value="1"/>
</dbReference>
<dbReference type="GO" id="GO:0061453">
    <property type="term" value="P:interstitial cell of Cajal differentiation"/>
    <property type="evidence" value="ECO:0007669"/>
    <property type="project" value="Ensembl"/>
</dbReference>
<keyword evidence="10" id="KW-1185">Reference proteome</keyword>
<evidence type="ECO:0000256" key="5">
    <source>
        <dbReference type="ARBA" id="ARBA00023159"/>
    </source>
</evidence>
<keyword evidence="5" id="KW-0010">Activator</keyword>
<comment type="subcellular location">
    <subcellularLocation>
        <location evidence="1">Nucleus</location>
    </subcellularLocation>
</comment>
<dbReference type="GO" id="GO:0046549">
    <property type="term" value="P:retinal cone cell development"/>
    <property type="evidence" value="ECO:0007669"/>
    <property type="project" value="Ensembl"/>
</dbReference>
<reference evidence="9" key="1">
    <citation type="submission" date="2025-08" db="UniProtKB">
        <authorList>
            <consortium name="Ensembl"/>
        </authorList>
    </citation>
    <scope>IDENTIFICATION</scope>
</reference>
<evidence type="ECO:0000256" key="3">
    <source>
        <dbReference type="ARBA" id="ARBA00019693"/>
    </source>
</evidence>
<evidence type="ECO:0000313" key="10">
    <source>
        <dbReference type="Proteomes" id="UP000694565"/>
    </source>
</evidence>
<dbReference type="GO" id="GO:0048484">
    <property type="term" value="P:enteric nervous system development"/>
    <property type="evidence" value="ECO:0007669"/>
    <property type="project" value="Ensembl"/>
</dbReference>
<dbReference type="GO" id="GO:0016592">
    <property type="term" value="C:mediator complex"/>
    <property type="evidence" value="ECO:0007669"/>
    <property type="project" value="InterPro"/>
</dbReference>
<evidence type="ECO:0000256" key="7">
    <source>
        <dbReference type="ARBA" id="ARBA00023242"/>
    </source>
</evidence>
<reference evidence="9" key="2">
    <citation type="submission" date="2025-09" db="UniProtKB">
        <authorList>
            <consortium name="Ensembl"/>
        </authorList>
    </citation>
    <scope>IDENTIFICATION</scope>
</reference>
<dbReference type="AlphaFoldDB" id="A0A8C2XB05"/>
<dbReference type="GO" id="GO:0060261">
    <property type="term" value="P:positive regulation of transcription initiation by RNA polymerase II"/>
    <property type="evidence" value="ECO:0007669"/>
    <property type="project" value="TreeGrafter"/>
</dbReference>
<evidence type="ECO:0000256" key="4">
    <source>
        <dbReference type="ARBA" id="ARBA00023015"/>
    </source>
</evidence>
<keyword evidence="7" id="KW-0539">Nucleus</keyword>
<organism evidence="9 10">
    <name type="scientific">Cyclopterus lumpus</name>
    <name type="common">Lumpsucker</name>
    <dbReference type="NCBI Taxonomy" id="8103"/>
    <lineage>
        <taxon>Eukaryota</taxon>
        <taxon>Metazoa</taxon>
        <taxon>Chordata</taxon>
        <taxon>Craniata</taxon>
        <taxon>Vertebrata</taxon>
        <taxon>Euteleostomi</taxon>
        <taxon>Actinopterygii</taxon>
        <taxon>Neopterygii</taxon>
        <taxon>Teleostei</taxon>
        <taxon>Neoteleostei</taxon>
        <taxon>Acanthomorphata</taxon>
        <taxon>Eupercaria</taxon>
        <taxon>Perciformes</taxon>
        <taxon>Cottioidei</taxon>
        <taxon>Cottales</taxon>
        <taxon>Cyclopteridae</taxon>
        <taxon>Cyclopterus</taxon>
    </lineage>
</organism>
<keyword evidence="4" id="KW-0805">Transcription regulation</keyword>
<evidence type="ECO:0000256" key="8">
    <source>
        <dbReference type="ARBA" id="ARBA00031960"/>
    </source>
</evidence>
<keyword evidence="6" id="KW-0804">Transcription</keyword>
<evidence type="ECO:0000256" key="1">
    <source>
        <dbReference type="ARBA" id="ARBA00004123"/>
    </source>
</evidence>
<accession>A0A8C2XB05</accession>
<dbReference type="InterPro" id="IPR021429">
    <property type="entry name" value="Mediator_Med24"/>
</dbReference>
<dbReference type="GeneTree" id="ENSGT00390000016438"/>
<evidence type="ECO:0000256" key="6">
    <source>
        <dbReference type="ARBA" id="ARBA00023163"/>
    </source>
</evidence>
<dbReference type="Pfam" id="PF11277">
    <property type="entry name" value="Med24_N"/>
    <property type="match status" value="1"/>
</dbReference>
<name>A0A8C2XB05_CYCLU</name>
<dbReference type="Proteomes" id="UP000694565">
    <property type="component" value="Unplaced"/>
</dbReference>
<dbReference type="Ensembl" id="ENSCLMT00005015036.1">
    <property type="protein sequence ID" value="ENSCLMP00005014087.1"/>
    <property type="gene ID" value="ENSCLMG00005007450.1"/>
</dbReference>